<dbReference type="InterPro" id="IPR038508">
    <property type="entry name" value="ArfGAP_dom_sf"/>
</dbReference>
<evidence type="ECO:0000256" key="2">
    <source>
        <dbReference type="ARBA" id="ARBA00022737"/>
    </source>
</evidence>
<evidence type="ECO:0000256" key="1">
    <source>
        <dbReference type="ARBA" id="ARBA00022723"/>
    </source>
</evidence>
<keyword evidence="8" id="KW-1185">Reference proteome</keyword>
<name>A0ABV0V4R8_9TELE</name>
<dbReference type="PROSITE" id="PS50115">
    <property type="entry name" value="ARFGAP"/>
    <property type="match status" value="1"/>
</dbReference>
<reference evidence="7 8" key="1">
    <citation type="submission" date="2021-06" db="EMBL/GenBank/DDBJ databases">
        <authorList>
            <person name="Palmer J.M."/>
        </authorList>
    </citation>
    <scope>NUCLEOTIDE SEQUENCE [LARGE SCALE GENOMIC DNA]</scope>
    <source>
        <strain evidence="8">if_2019</strain>
        <tissue evidence="7">Muscle</tissue>
    </source>
</reference>
<dbReference type="InterPro" id="IPR001164">
    <property type="entry name" value="ArfGAP_dom"/>
</dbReference>
<evidence type="ECO:0000256" key="5">
    <source>
        <dbReference type="PROSITE-ProRule" id="PRU00288"/>
    </source>
</evidence>
<accession>A0ABV0V4R8</accession>
<dbReference type="PRINTS" id="PR00405">
    <property type="entry name" value="REVINTRACTNG"/>
</dbReference>
<keyword evidence="1" id="KW-0479">Metal-binding</keyword>
<keyword evidence="3 5" id="KW-0863">Zinc-finger</keyword>
<dbReference type="Gene3D" id="1.10.220.150">
    <property type="entry name" value="Arf GTPase activating protein"/>
    <property type="match status" value="1"/>
</dbReference>
<sequence length="120" mass="13642">MSNRKHRDNQEICSRKVRELAQSGVNKHCFECNQPGVTYTDITVGTFVCTSCSGMLRGLNPPHRVKSISMTTFSQQEVEFLQNHGNEDTSWVPVCPEGRTPRTRWRTYILITSVLGMPPE</sequence>
<evidence type="ECO:0000256" key="4">
    <source>
        <dbReference type="ARBA" id="ARBA00022833"/>
    </source>
</evidence>
<dbReference type="SUPFAM" id="SSF57863">
    <property type="entry name" value="ArfGap/RecO-like zinc finger"/>
    <property type="match status" value="1"/>
</dbReference>
<dbReference type="InterPro" id="IPR052248">
    <property type="entry name" value="Arf-GAP_FG-repeat_protein"/>
</dbReference>
<evidence type="ECO:0000313" key="8">
    <source>
        <dbReference type="Proteomes" id="UP001482620"/>
    </source>
</evidence>
<keyword evidence="4" id="KW-0862">Zinc</keyword>
<dbReference type="PANTHER" id="PTHR46134:SF6">
    <property type="entry name" value="ARF-GAP DOMAIN AND FG REPEAT-CONTAINING PROTEIN 1 ISOFORM X1"/>
    <property type="match status" value="1"/>
</dbReference>
<gene>
    <name evidence="7" type="primary">AGFG2</name>
    <name evidence="7" type="ORF">ILYODFUR_011663</name>
</gene>
<dbReference type="Proteomes" id="UP001482620">
    <property type="component" value="Unassembled WGS sequence"/>
</dbReference>
<proteinExistence type="predicted"/>
<dbReference type="InterPro" id="IPR037278">
    <property type="entry name" value="ARFGAP/RecO"/>
</dbReference>
<dbReference type="SMART" id="SM00105">
    <property type="entry name" value="ArfGap"/>
    <property type="match status" value="1"/>
</dbReference>
<evidence type="ECO:0000259" key="6">
    <source>
        <dbReference type="PROSITE" id="PS50115"/>
    </source>
</evidence>
<dbReference type="PANTHER" id="PTHR46134">
    <property type="entry name" value="DRONGO, ISOFORM F"/>
    <property type="match status" value="1"/>
</dbReference>
<comment type="caution">
    <text evidence="7">The sequence shown here is derived from an EMBL/GenBank/DDBJ whole genome shotgun (WGS) entry which is preliminary data.</text>
</comment>
<evidence type="ECO:0000313" key="7">
    <source>
        <dbReference type="EMBL" id="MEQ2251513.1"/>
    </source>
</evidence>
<dbReference type="Pfam" id="PF01412">
    <property type="entry name" value="ArfGap"/>
    <property type="match status" value="1"/>
</dbReference>
<protein>
    <submittedName>
        <fullName evidence="7">Arf-GAP domain and FG repeat-containing protein 2</fullName>
    </submittedName>
</protein>
<feature type="domain" description="Arf-GAP" evidence="6">
    <location>
        <begin position="14"/>
        <end position="87"/>
    </location>
</feature>
<organism evidence="7 8">
    <name type="scientific">Ilyodon furcidens</name>
    <name type="common">goldbreast splitfin</name>
    <dbReference type="NCBI Taxonomy" id="33524"/>
    <lineage>
        <taxon>Eukaryota</taxon>
        <taxon>Metazoa</taxon>
        <taxon>Chordata</taxon>
        <taxon>Craniata</taxon>
        <taxon>Vertebrata</taxon>
        <taxon>Euteleostomi</taxon>
        <taxon>Actinopterygii</taxon>
        <taxon>Neopterygii</taxon>
        <taxon>Teleostei</taxon>
        <taxon>Neoteleostei</taxon>
        <taxon>Acanthomorphata</taxon>
        <taxon>Ovalentaria</taxon>
        <taxon>Atherinomorphae</taxon>
        <taxon>Cyprinodontiformes</taxon>
        <taxon>Goodeidae</taxon>
        <taxon>Ilyodon</taxon>
    </lineage>
</organism>
<keyword evidence="2" id="KW-0677">Repeat</keyword>
<dbReference type="EMBL" id="JAHRIQ010093572">
    <property type="protein sequence ID" value="MEQ2251513.1"/>
    <property type="molecule type" value="Genomic_DNA"/>
</dbReference>
<evidence type="ECO:0000256" key="3">
    <source>
        <dbReference type="ARBA" id="ARBA00022771"/>
    </source>
</evidence>